<keyword evidence="4" id="KW-1015">Disulfide bond</keyword>
<evidence type="ECO:0000313" key="6">
    <source>
        <dbReference type="EMBL" id="AYC33639.1"/>
    </source>
</evidence>
<dbReference type="Gene3D" id="3.40.30.10">
    <property type="entry name" value="Glutaredoxin"/>
    <property type="match status" value="1"/>
</dbReference>
<feature type="disulfide bond" description="Redox-active" evidence="4">
    <location>
        <begin position="65"/>
        <end position="69"/>
    </location>
</feature>
<name>A0A385Z301_9PSED</name>
<dbReference type="OrthoDB" id="9790194at2"/>
<dbReference type="PROSITE" id="PS51352">
    <property type="entry name" value="THIOREDOXIN_2"/>
    <property type="match status" value="1"/>
</dbReference>
<dbReference type="EMBL" id="CP032419">
    <property type="protein sequence ID" value="AYC33639.1"/>
    <property type="molecule type" value="Genomic_DNA"/>
</dbReference>
<dbReference type="RefSeq" id="WP_119894294.1">
    <property type="nucleotide sequence ID" value="NZ_CP032419.1"/>
</dbReference>
<feature type="binding site" evidence="3">
    <location>
        <position position="65"/>
    </location>
    <ligand>
        <name>Cu cation</name>
        <dbReference type="ChEBI" id="CHEBI:23378"/>
    </ligand>
</feature>
<dbReference type="InterPro" id="IPR013766">
    <property type="entry name" value="Thioredoxin_domain"/>
</dbReference>
<accession>A0A385Z301</accession>
<dbReference type="CDD" id="cd02968">
    <property type="entry name" value="SCO"/>
    <property type="match status" value="1"/>
</dbReference>
<feature type="binding site" evidence="3">
    <location>
        <position position="69"/>
    </location>
    <ligand>
        <name>Cu cation</name>
        <dbReference type="ChEBI" id="CHEBI:23378"/>
    </ligand>
</feature>
<evidence type="ECO:0000256" key="2">
    <source>
        <dbReference type="ARBA" id="ARBA00023008"/>
    </source>
</evidence>
<feature type="binding site" evidence="3">
    <location>
        <position position="155"/>
    </location>
    <ligand>
        <name>Cu cation</name>
        <dbReference type="ChEBI" id="CHEBI:23378"/>
    </ligand>
</feature>
<proteinExistence type="inferred from homology"/>
<dbReference type="SUPFAM" id="SSF52833">
    <property type="entry name" value="Thioredoxin-like"/>
    <property type="match status" value="1"/>
</dbReference>
<reference evidence="7" key="1">
    <citation type="submission" date="2018-09" db="EMBL/GenBank/DDBJ databases">
        <authorList>
            <person name="Zhu H."/>
        </authorList>
    </citation>
    <scope>NUCLEOTIDE SEQUENCE [LARGE SCALE GENOMIC DNA]</scope>
    <source>
        <strain evidence="7">K2W31S-8</strain>
    </source>
</reference>
<evidence type="ECO:0000313" key="7">
    <source>
        <dbReference type="Proteomes" id="UP000265560"/>
    </source>
</evidence>
<dbReference type="PANTHER" id="PTHR12151:SF25">
    <property type="entry name" value="LINALOOL DEHYDRATASE_ISOMERASE DOMAIN-CONTAINING PROTEIN"/>
    <property type="match status" value="1"/>
</dbReference>
<keyword evidence="3" id="KW-0479">Metal-binding</keyword>
<evidence type="ECO:0000256" key="4">
    <source>
        <dbReference type="PIRSR" id="PIRSR603782-2"/>
    </source>
</evidence>
<keyword evidence="2 3" id="KW-0186">Copper</keyword>
<organism evidence="6 7">
    <name type="scientific">Pseudomonas cavernae</name>
    <dbReference type="NCBI Taxonomy" id="2320867"/>
    <lineage>
        <taxon>Bacteria</taxon>
        <taxon>Pseudomonadati</taxon>
        <taxon>Pseudomonadota</taxon>
        <taxon>Gammaproteobacteria</taxon>
        <taxon>Pseudomonadales</taxon>
        <taxon>Pseudomonadaceae</taxon>
        <taxon>Pseudomonas</taxon>
    </lineage>
</organism>
<dbReference type="Pfam" id="PF02630">
    <property type="entry name" value="SCO1-SenC"/>
    <property type="match status" value="1"/>
</dbReference>
<gene>
    <name evidence="6" type="ORF">D3880_15295</name>
</gene>
<dbReference type="Proteomes" id="UP000265560">
    <property type="component" value="Chromosome"/>
</dbReference>
<feature type="domain" description="Thioredoxin" evidence="5">
    <location>
        <begin position="27"/>
        <end position="190"/>
    </location>
</feature>
<evidence type="ECO:0000256" key="3">
    <source>
        <dbReference type="PIRSR" id="PIRSR603782-1"/>
    </source>
</evidence>
<dbReference type="KEGG" id="pcav:D3880_15295"/>
<comment type="similarity">
    <text evidence="1">Belongs to the SCO1/2 family.</text>
</comment>
<evidence type="ECO:0000256" key="1">
    <source>
        <dbReference type="ARBA" id="ARBA00010996"/>
    </source>
</evidence>
<dbReference type="InterPro" id="IPR036249">
    <property type="entry name" value="Thioredoxin-like_sf"/>
</dbReference>
<dbReference type="AlphaFoldDB" id="A0A385Z301"/>
<protein>
    <submittedName>
        <fullName evidence="6">SCO family protein</fullName>
    </submittedName>
</protein>
<dbReference type="PROSITE" id="PS51257">
    <property type="entry name" value="PROKAR_LIPOPROTEIN"/>
    <property type="match status" value="1"/>
</dbReference>
<dbReference type="PANTHER" id="PTHR12151">
    <property type="entry name" value="ELECTRON TRANSPORT PROTIN SCO1/SENC FAMILY MEMBER"/>
    <property type="match status" value="1"/>
</dbReference>
<dbReference type="InterPro" id="IPR003782">
    <property type="entry name" value="SCO1/SenC"/>
</dbReference>
<dbReference type="GO" id="GO:0046872">
    <property type="term" value="F:metal ion binding"/>
    <property type="evidence" value="ECO:0007669"/>
    <property type="project" value="UniProtKB-KW"/>
</dbReference>
<sequence length="192" mass="21282">MRQWLLPVLTALLLAGCGEQGWQTKDITGFMPALEFNLTDENGRLVSAKDYLGKPTLLFFGFTHCPDVCPTTLAYLAAVSKQLDGKAREDLQVLFVSVDPVRDDPQTLRHFTDTFGPQFIGLTGDKAALDALTRRYYSLYESGAKDEAGNYAVMHSSAVYAFNRNGEARFLFHGGDPMDPVIADLRHLSKDD</sequence>
<keyword evidence="7" id="KW-1185">Reference proteome</keyword>
<evidence type="ECO:0000259" key="5">
    <source>
        <dbReference type="PROSITE" id="PS51352"/>
    </source>
</evidence>